<organism evidence="2 3">
    <name type="scientific">Lactuca sativa</name>
    <name type="common">Garden lettuce</name>
    <dbReference type="NCBI Taxonomy" id="4236"/>
    <lineage>
        <taxon>Eukaryota</taxon>
        <taxon>Viridiplantae</taxon>
        <taxon>Streptophyta</taxon>
        <taxon>Embryophyta</taxon>
        <taxon>Tracheophyta</taxon>
        <taxon>Spermatophyta</taxon>
        <taxon>Magnoliopsida</taxon>
        <taxon>eudicotyledons</taxon>
        <taxon>Gunneridae</taxon>
        <taxon>Pentapetalae</taxon>
        <taxon>asterids</taxon>
        <taxon>campanulids</taxon>
        <taxon>Asterales</taxon>
        <taxon>Asteraceae</taxon>
        <taxon>Cichorioideae</taxon>
        <taxon>Cichorieae</taxon>
        <taxon>Lactucinae</taxon>
        <taxon>Lactuca</taxon>
    </lineage>
</organism>
<sequence>MSSPFDIVAFEEATFEFSSKPLKFEVAYYSFWCLDVHVRKFTEDMGYRSNIVPGELPGYGAIFMSNSGTKKECFQRKLFGLPLAQSDFVLHVKKGMFLFLFEFEKRQLHGVFRATSNGEIDIEPHAFRSSQKCFPAQMPIIMQVPFTSVWNCYPLYEHEFKDAIRDNYFSWKKFKFGLSKDQVYKLMALFRSKRISKNNPYPPRTCLRYDDNSGKRDTRYGDNRKKVRERMKFIEEENGHGFEIDEVKEIDDQGYKTLMKKRAQKDNKEVFLTNCMKEIDDFDYRDYRKLDRRLDHSLRGLRRVSDESLHFQCDINNGNENILEDGIAYKNKYFRDYNRVHDEYHVLNDFSQNHSALNNLGNTPNKGTQKIVDGWFFPTVESQQRRLTNHPKGVTLTTDVCQNPNYEPRTPPFKSREEDFGIKLCSDEEFDLKNVNQNLSDFIPVSEASKHFQNPFEANNIENSYEHKFLNLTSCDPSIYPSETIPPHFRKVRSKKYVRKASVFDRLNSAPKPLIHKQEHESDEKSELDASTMLEKVVREEKESTFKQDDKNVDYEALKKESDVKVECEGIDIVEETRVVDFKRRKRTNKKNLDDEFKENNTSGTDSDVGMCCKRRRLVRPVFVKKESNVSNDENVPLKDDSSLRKACESVKKIEGQKDNIESCLQVEQNGNAVDPEKHEEIWGFDDMAWVVSSKYEHKMCGWIDE</sequence>
<evidence type="ECO:0000259" key="1">
    <source>
        <dbReference type="PROSITE" id="PS51222"/>
    </source>
</evidence>
<dbReference type="Pfam" id="PF10539">
    <property type="entry name" value="Dev_Cell_Death"/>
    <property type="match status" value="1"/>
</dbReference>
<dbReference type="AlphaFoldDB" id="A0A9R1XPP9"/>
<dbReference type="PANTHER" id="PTHR46444">
    <property type="entry name" value="DCD (DEVELOPMENT AND CELL DEATH) DOMAIN PROTEIN-RELATED"/>
    <property type="match status" value="1"/>
</dbReference>
<dbReference type="EMBL" id="NBSK02000002">
    <property type="protein sequence ID" value="KAJ0222760.1"/>
    <property type="molecule type" value="Genomic_DNA"/>
</dbReference>
<dbReference type="PROSITE" id="PS51222">
    <property type="entry name" value="DCD"/>
    <property type="match status" value="1"/>
</dbReference>
<name>A0A9R1XPP9_LACSA</name>
<keyword evidence="3" id="KW-1185">Reference proteome</keyword>
<accession>A0A9R1XPP9</accession>
<comment type="caution">
    <text evidence="2">The sequence shown here is derived from an EMBL/GenBank/DDBJ whole genome shotgun (WGS) entry which is preliminary data.</text>
</comment>
<protein>
    <recommendedName>
        <fullName evidence="1">DCD domain-containing protein</fullName>
    </recommendedName>
</protein>
<dbReference type="PANTHER" id="PTHR46444:SF9">
    <property type="entry name" value="DCD (DEVELOPMENT AND CELL DEATH) DOMAIN PROTEIN"/>
    <property type="match status" value="1"/>
</dbReference>
<dbReference type="InterPro" id="IPR013989">
    <property type="entry name" value="Dev_and_cell_death_domain"/>
</dbReference>
<dbReference type="SMART" id="SM00767">
    <property type="entry name" value="DCD"/>
    <property type="match status" value="1"/>
</dbReference>
<evidence type="ECO:0000313" key="2">
    <source>
        <dbReference type="EMBL" id="KAJ0222760.1"/>
    </source>
</evidence>
<feature type="domain" description="DCD" evidence="1">
    <location>
        <begin position="56"/>
        <end position="192"/>
    </location>
</feature>
<dbReference type="Proteomes" id="UP000235145">
    <property type="component" value="Unassembled WGS sequence"/>
</dbReference>
<proteinExistence type="predicted"/>
<gene>
    <name evidence="2" type="ORF">LSAT_V11C200072900</name>
</gene>
<reference evidence="2 3" key="1">
    <citation type="journal article" date="2017" name="Nat. Commun.">
        <title>Genome assembly with in vitro proximity ligation data and whole-genome triplication in lettuce.</title>
        <authorList>
            <person name="Reyes-Chin-Wo S."/>
            <person name="Wang Z."/>
            <person name="Yang X."/>
            <person name="Kozik A."/>
            <person name="Arikit S."/>
            <person name="Song C."/>
            <person name="Xia L."/>
            <person name="Froenicke L."/>
            <person name="Lavelle D.O."/>
            <person name="Truco M.J."/>
            <person name="Xia R."/>
            <person name="Zhu S."/>
            <person name="Xu C."/>
            <person name="Xu H."/>
            <person name="Xu X."/>
            <person name="Cox K."/>
            <person name="Korf I."/>
            <person name="Meyers B.C."/>
            <person name="Michelmore R.W."/>
        </authorList>
    </citation>
    <scope>NUCLEOTIDE SEQUENCE [LARGE SCALE GENOMIC DNA]</scope>
    <source>
        <strain evidence="3">cv. Salinas</strain>
        <tissue evidence="2">Seedlings</tissue>
    </source>
</reference>
<evidence type="ECO:0000313" key="3">
    <source>
        <dbReference type="Proteomes" id="UP000235145"/>
    </source>
</evidence>